<feature type="compositionally biased region" description="Polar residues" evidence="1">
    <location>
        <begin position="10"/>
        <end position="20"/>
    </location>
</feature>
<protein>
    <submittedName>
        <fullName evidence="2">Uncharacterized protein</fullName>
    </submittedName>
</protein>
<dbReference type="EMBL" id="FRFC01000003">
    <property type="protein sequence ID" value="SHO45919.1"/>
    <property type="molecule type" value="Genomic_DNA"/>
</dbReference>
<evidence type="ECO:0000313" key="3">
    <source>
        <dbReference type="Proteomes" id="UP000232412"/>
    </source>
</evidence>
<evidence type="ECO:0000313" key="2">
    <source>
        <dbReference type="EMBL" id="SHO45919.1"/>
    </source>
</evidence>
<dbReference type="Proteomes" id="UP000232412">
    <property type="component" value="Unassembled WGS sequence"/>
</dbReference>
<keyword evidence="3" id="KW-1185">Reference proteome</keyword>
<reference evidence="3" key="1">
    <citation type="submission" date="2016-12" db="EMBL/GenBank/DDBJ databases">
        <authorList>
            <person name="Herbold C."/>
        </authorList>
    </citation>
    <scope>NUCLEOTIDE SEQUENCE [LARGE SCALE GENOMIC DNA]</scope>
</reference>
<name>A0A2H1EGZ3_9ARCH</name>
<accession>A0A2H1EGZ3</accession>
<proteinExistence type="predicted"/>
<feature type="region of interest" description="Disordered" evidence="1">
    <location>
        <begin position="1"/>
        <end position="20"/>
    </location>
</feature>
<evidence type="ECO:0000256" key="1">
    <source>
        <dbReference type="SAM" id="MobiDB-lite"/>
    </source>
</evidence>
<organism evidence="2 3">
    <name type="scientific">Nitrosotalea sinensis</name>
    <dbReference type="NCBI Taxonomy" id="1499975"/>
    <lineage>
        <taxon>Archaea</taxon>
        <taxon>Nitrososphaerota</taxon>
        <taxon>Nitrososphaeria</taxon>
        <taxon>Nitrosotaleales</taxon>
        <taxon>Nitrosotaleaceae</taxon>
        <taxon>Nitrosotalea</taxon>
    </lineage>
</organism>
<gene>
    <name evidence="2" type="ORF">NSIN_20823</name>
</gene>
<sequence>MPVFTEIAKENTNANKDTPKFNQSDDIVAECFPNKFENNSTKDIASSITTRYLMDEIFSTANIYNIT</sequence>
<dbReference type="AlphaFoldDB" id="A0A2H1EGZ3"/>